<comment type="caution">
    <text evidence="2">The sequence shown here is derived from an EMBL/GenBank/DDBJ whole genome shotgun (WGS) entry which is preliminary data.</text>
</comment>
<protein>
    <recommendedName>
        <fullName evidence="4">Lipoprotein</fullName>
    </recommendedName>
</protein>
<dbReference type="Proteomes" id="UP001497527">
    <property type="component" value="Unassembled WGS sequence"/>
</dbReference>
<evidence type="ECO:0000313" key="2">
    <source>
        <dbReference type="EMBL" id="CAL2102078.1"/>
    </source>
</evidence>
<sequence length="145" mass="16882">MRKQRIVLLVLSTVFINCNTNKLEGELEILKKENKELRDSINKLNYAKILSSEMIILPSKEKVGGQKFDGLLCNRLNEFSFDLYQLDTLHYTKGVKKREIFTNHSSPQFQIEVDRSLIKNKTLYLLAEYDLDSIKIQVPGILYLN</sequence>
<evidence type="ECO:0000313" key="3">
    <source>
        <dbReference type="Proteomes" id="UP001497527"/>
    </source>
</evidence>
<organism evidence="2 3">
    <name type="scientific">Tenacibaculum polynesiense</name>
    <dbReference type="NCBI Taxonomy" id="3137857"/>
    <lineage>
        <taxon>Bacteria</taxon>
        <taxon>Pseudomonadati</taxon>
        <taxon>Bacteroidota</taxon>
        <taxon>Flavobacteriia</taxon>
        <taxon>Flavobacteriales</taxon>
        <taxon>Flavobacteriaceae</taxon>
        <taxon>Tenacibaculum</taxon>
    </lineage>
</organism>
<dbReference type="EMBL" id="CAXJIO010000010">
    <property type="protein sequence ID" value="CAL2102078.1"/>
    <property type="molecule type" value="Genomic_DNA"/>
</dbReference>
<feature type="coiled-coil region" evidence="1">
    <location>
        <begin position="20"/>
        <end position="47"/>
    </location>
</feature>
<accession>A0ABM9P924</accession>
<keyword evidence="3" id="KW-1185">Reference proteome</keyword>
<evidence type="ECO:0000256" key="1">
    <source>
        <dbReference type="SAM" id="Coils"/>
    </source>
</evidence>
<dbReference type="RefSeq" id="WP_348714526.1">
    <property type="nucleotide sequence ID" value="NZ_CAXJIO010000010.1"/>
</dbReference>
<reference evidence="2 3" key="1">
    <citation type="submission" date="2024-05" db="EMBL/GenBank/DDBJ databases">
        <authorList>
            <person name="Duchaud E."/>
        </authorList>
    </citation>
    <scope>NUCLEOTIDE SEQUENCE [LARGE SCALE GENOMIC DNA]</scope>
    <source>
        <strain evidence="2">Ena-SAMPLE-TAB-13-05-2024-13:56:06:370-140308</strain>
    </source>
</reference>
<name>A0ABM9P924_9FLAO</name>
<evidence type="ECO:0008006" key="4">
    <source>
        <dbReference type="Google" id="ProtNLM"/>
    </source>
</evidence>
<keyword evidence="1" id="KW-0175">Coiled coil</keyword>
<gene>
    <name evidence="2" type="ORF">T190423A01A_10641</name>
</gene>
<proteinExistence type="predicted"/>